<reference evidence="9" key="1">
    <citation type="submission" date="2009-04" db="EMBL/GenBank/DDBJ databases">
        <authorList>
            <person name="Weinstock G."/>
            <person name="Sodergren E."/>
            <person name="Clifton S."/>
            <person name="Fulton L."/>
            <person name="Fulton B."/>
            <person name="Courtney L."/>
            <person name="Fronick C."/>
            <person name="Harrison M."/>
            <person name="Strong C."/>
            <person name="Farmer C."/>
            <person name="Delahaunty K."/>
            <person name="Markovic C."/>
            <person name="Hall O."/>
            <person name="Minx P."/>
            <person name="Tomlinson C."/>
            <person name="Mitreva M."/>
            <person name="Nelson J."/>
            <person name="Hou S."/>
            <person name="Wollam A."/>
            <person name="Pepin K.H."/>
            <person name="Johnson M."/>
            <person name="Bhonagiri V."/>
            <person name="Nash W.E."/>
            <person name="Warren W."/>
            <person name="Chinwalla A."/>
            <person name="Mardis E.R."/>
            <person name="Wilson R.K."/>
        </authorList>
    </citation>
    <scope>NUCLEOTIDE SEQUENCE [LARGE SCALE GENOMIC DNA]</scope>
    <source>
        <strain evidence="9">DSM 14600</strain>
    </source>
</reference>
<proteinExistence type="inferred from homology"/>
<accession>C4G9Z3</accession>
<sequence>MKGIGPMMEDVLNYLTRLARDMVACGATIEHVEIVLEKTAEAYHLKGMSMAITHQHVSICFSDRQGKTYMKQMDIPEISIHLEKLRVLNEISSEICSQTPAPQELWGRLQKSRQVRQYKKMTIALCQVLAICSICLILGGGLSDVLGTAIVSFTLFWINQGLARLRTVQMINNVISMFAVTVLAFILVRLGLMSDTQWTLISVSLLMIPGIPLINAFRNLICGNEFNGVMQLLNVFLESASLAAGTFLGVILMGGAKAW</sequence>
<evidence type="ECO:0000256" key="2">
    <source>
        <dbReference type="ARBA" id="ARBA00022475"/>
    </source>
</evidence>
<dbReference type="GO" id="GO:0005886">
    <property type="term" value="C:plasma membrane"/>
    <property type="evidence" value="ECO:0007669"/>
    <property type="project" value="UniProtKB-SubCell"/>
</dbReference>
<comment type="subcellular location">
    <subcellularLocation>
        <location evidence="1">Cell membrane</location>
        <topology evidence="1">Multi-pass membrane protein</topology>
    </subcellularLocation>
</comment>
<keyword evidence="10" id="KW-1185">Reference proteome</keyword>
<feature type="transmembrane region" description="Helical" evidence="7">
    <location>
        <begin position="198"/>
        <end position="220"/>
    </location>
</feature>
<dbReference type="PANTHER" id="PTHR34390:SF2">
    <property type="entry name" value="SUCCINATE TRANSPORTER SUBUNIT YJJP-RELATED"/>
    <property type="match status" value="1"/>
</dbReference>
<feature type="transmembrane region" description="Helical" evidence="7">
    <location>
        <begin position="145"/>
        <end position="162"/>
    </location>
</feature>
<dbReference type="InterPro" id="IPR050539">
    <property type="entry name" value="ThrE_Dicarb/AminoAcid_Exp"/>
</dbReference>
<organism evidence="9 10">
    <name type="scientific">Shuttleworthella satelles DSM 14600</name>
    <dbReference type="NCBI Taxonomy" id="626523"/>
    <lineage>
        <taxon>Bacteria</taxon>
        <taxon>Bacillati</taxon>
        <taxon>Bacillota</taxon>
        <taxon>Clostridia</taxon>
        <taxon>Lachnospirales</taxon>
        <taxon>Lachnospiraceae</taxon>
        <taxon>Shuttleworthella</taxon>
    </lineage>
</organism>
<evidence type="ECO:0000313" key="10">
    <source>
        <dbReference type="Proteomes" id="UP000003494"/>
    </source>
</evidence>
<dbReference type="Pfam" id="PF06738">
    <property type="entry name" value="ThrE"/>
    <property type="match status" value="1"/>
</dbReference>
<protein>
    <recommendedName>
        <fullName evidence="8">Threonine/serine exporter-like N-terminal domain-containing protein</fullName>
    </recommendedName>
</protein>
<dbReference type="RefSeq" id="WP_006905828.1">
    <property type="nucleotide sequence ID" value="NZ_GG665866.1"/>
</dbReference>
<evidence type="ECO:0000256" key="6">
    <source>
        <dbReference type="ARBA" id="ARBA00034125"/>
    </source>
</evidence>
<feature type="transmembrane region" description="Helical" evidence="7">
    <location>
        <begin position="174"/>
        <end position="192"/>
    </location>
</feature>
<dbReference type="STRING" id="626523.GCWU000342_00798"/>
<name>C4G9Z3_9FIRM</name>
<comment type="caution">
    <text evidence="9">The sequence shown here is derived from an EMBL/GenBank/DDBJ whole genome shotgun (WGS) entry which is preliminary data.</text>
</comment>
<feature type="transmembrane region" description="Helical" evidence="7">
    <location>
        <begin position="121"/>
        <end position="139"/>
    </location>
</feature>
<keyword evidence="3 7" id="KW-0812">Transmembrane</keyword>
<dbReference type="Proteomes" id="UP000003494">
    <property type="component" value="Unassembled WGS sequence"/>
</dbReference>
<dbReference type="AlphaFoldDB" id="C4G9Z3"/>
<evidence type="ECO:0000256" key="5">
    <source>
        <dbReference type="ARBA" id="ARBA00023136"/>
    </source>
</evidence>
<keyword evidence="5 7" id="KW-0472">Membrane</keyword>
<dbReference type="EMBL" id="ACIP02000001">
    <property type="protein sequence ID" value="EEP29440.1"/>
    <property type="molecule type" value="Genomic_DNA"/>
</dbReference>
<evidence type="ECO:0000256" key="1">
    <source>
        <dbReference type="ARBA" id="ARBA00004651"/>
    </source>
</evidence>
<evidence type="ECO:0000256" key="4">
    <source>
        <dbReference type="ARBA" id="ARBA00022989"/>
    </source>
</evidence>
<dbReference type="eggNOG" id="COG2966">
    <property type="taxonomic scope" value="Bacteria"/>
</dbReference>
<comment type="similarity">
    <text evidence="6">Belongs to the ThrE exporter (TC 2.A.79) family.</text>
</comment>
<feature type="domain" description="Threonine/serine exporter-like N-terminal" evidence="8">
    <location>
        <begin position="14"/>
        <end position="252"/>
    </location>
</feature>
<dbReference type="PANTHER" id="PTHR34390">
    <property type="entry name" value="UPF0442 PROTEIN YJJB-RELATED"/>
    <property type="match status" value="1"/>
</dbReference>
<evidence type="ECO:0000259" key="8">
    <source>
        <dbReference type="Pfam" id="PF06738"/>
    </source>
</evidence>
<dbReference type="GO" id="GO:0022857">
    <property type="term" value="F:transmembrane transporter activity"/>
    <property type="evidence" value="ECO:0007669"/>
    <property type="project" value="InterPro"/>
</dbReference>
<feature type="transmembrane region" description="Helical" evidence="7">
    <location>
        <begin position="232"/>
        <end position="256"/>
    </location>
</feature>
<keyword evidence="4 7" id="KW-1133">Transmembrane helix</keyword>
<dbReference type="GO" id="GO:0015744">
    <property type="term" value="P:succinate transport"/>
    <property type="evidence" value="ECO:0007669"/>
    <property type="project" value="TreeGrafter"/>
</dbReference>
<evidence type="ECO:0000256" key="7">
    <source>
        <dbReference type="SAM" id="Phobius"/>
    </source>
</evidence>
<dbReference type="HOGENOM" id="CLU_070277_0_1_9"/>
<dbReference type="InterPro" id="IPR010619">
    <property type="entry name" value="ThrE-like_N"/>
</dbReference>
<evidence type="ECO:0000256" key="3">
    <source>
        <dbReference type="ARBA" id="ARBA00022692"/>
    </source>
</evidence>
<evidence type="ECO:0000313" key="9">
    <source>
        <dbReference type="EMBL" id="EEP29440.1"/>
    </source>
</evidence>
<gene>
    <name evidence="9" type="ORF">GCWU000342_00798</name>
</gene>
<keyword evidence="2" id="KW-1003">Cell membrane</keyword>